<feature type="chain" id="PRO_5001705602" evidence="2">
    <location>
        <begin position="19"/>
        <end position="182"/>
    </location>
</feature>
<reference evidence="3 4" key="1">
    <citation type="journal article" date="2013" name="Curr. Biol.">
        <title>Shared signatures of parasitism and phylogenomics unite Cryptomycota and microsporidia.</title>
        <authorList>
            <person name="James T.Y."/>
            <person name="Pelin A."/>
            <person name="Bonen L."/>
            <person name="Ahrendt S."/>
            <person name="Sain D."/>
            <person name="Corradi N."/>
            <person name="Stajich J.E."/>
        </authorList>
    </citation>
    <scope>NUCLEOTIDE SEQUENCE [LARGE SCALE GENOMIC DNA]</scope>
    <source>
        <strain evidence="3 4">CSF55</strain>
    </source>
</reference>
<proteinExistence type="predicted"/>
<feature type="compositionally biased region" description="Polar residues" evidence="1">
    <location>
        <begin position="59"/>
        <end position="70"/>
    </location>
</feature>
<protein>
    <submittedName>
        <fullName evidence="3">Uncharacterized protein</fullName>
    </submittedName>
</protein>
<evidence type="ECO:0000256" key="1">
    <source>
        <dbReference type="SAM" id="MobiDB-lite"/>
    </source>
</evidence>
<organism evidence="3 4">
    <name type="scientific">Rozella allomycis (strain CSF55)</name>
    <dbReference type="NCBI Taxonomy" id="988480"/>
    <lineage>
        <taxon>Eukaryota</taxon>
        <taxon>Fungi</taxon>
        <taxon>Fungi incertae sedis</taxon>
        <taxon>Cryptomycota</taxon>
        <taxon>Cryptomycota incertae sedis</taxon>
        <taxon>Rozella</taxon>
    </lineage>
</organism>
<dbReference type="AlphaFoldDB" id="A0A075AVR8"/>
<keyword evidence="4" id="KW-1185">Reference proteome</keyword>
<evidence type="ECO:0000256" key="2">
    <source>
        <dbReference type="SAM" id="SignalP"/>
    </source>
</evidence>
<name>A0A075AVR8_ROZAC</name>
<keyword evidence="2" id="KW-0732">Signal</keyword>
<feature type="compositionally biased region" description="Basic and acidic residues" evidence="1">
    <location>
        <begin position="130"/>
        <end position="143"/>
    </location>
</feature>
<feature type="region of interest" description="Disordered" evidence="1">
    <location>
        <begin position="55"/>
        <end position="99"/>
    </location>
</feature>
<feature type="signal peptide" evidence="2">
    <location>
        <begin position="1"/>
        <end position="18"/>
    </location>
</feature>
<accession>A0A075AVR8</accession>
<dbReference type="EMBL" id="KE560959">
    <property type="protein sequence ID" value="EPZ34365.1"/>
    <property type="molecule type" value="Genomic_DNA"/>
</dbReference>
<evidence type="ECO:0000313" key="3">
    <source>
        <dbReference type="EMBL" id="EPZ34365.1"/>
    </source>
</evidence>
<dbReference type="Proteomes" id="UP000030755">
    <property type="component" value="Unassembled WGS sequence"/>
</dbReference>
<gene>
    <name evidence="3" type="ORF">O9G_000552</name>
</gene>
<feature type="region of interest" description="Disordered" evidence="1">
    <location>
        <begin position="112"/>
        <end position="143"/>
    </location>
</feature>
<sequence length="182" mass="20441">MKLMLMISTASLVAFATASSPTRDPSPIEESFLNDLEKASIKDVVPNEYFNEYLENEKSNATTTEPSSSPDALMVDSYDTNTSHENSENTTTHKEKELSDIIQEIIRELEKREKSNERVADSANTEEDDITKTENSDPNDLRLTEEEYDDFIEKMSNSGHSIRTLGSLSLFAGALLTNFIFL</sequence>
<evidence type="ECO:0000313" key="4">
    <source>
        <dbReference type="Proteomes" id="UP000030755"/>
    </source>
</evidence>
<feature type="compositionally biased region" description="Basic and acidic residues" evidence="1">
    <location>
        <begin position="85"/>
        <end position="99"/>
    </location>
</feature>
<dbReference type="HOGENOM" id="CLU_1482795_0_0_1"/>